<evidence type="ECO:0000313" key="2">
    <source>
        <dbReference type="EMBL" id="CAI9717970.1"/>
    </source>
</evidence>
<sequence>METVHTNSLFIHIYQIFEHKSNSAHLKSFNSASSYGRCQRCPRCHRHCNRYLQGHRYRSNPPPPTPPTLLGSKNCKNSRHMNRSQRI</sequence>
<evidence type="ECO:0000256" key="1">
    <source>
        <dbReference type="SAM" id="MobiDB-lite"/>
    </source>
</evidence>
<name>A0AA36AKN4_OCTVU</name>
<feature type="compositionally biased region" description="Basic residues" evidence="1">
    <location>
        <begin position="76"/>
        <end position="87"/>
    </location>
</feature>
<reference evidence="2" key="1">
    <citation type="submission" date="2023-08" db="EMBL/GenBank/DDBJ databases">
        <authorList>
            <person name="Alioto T."/>
            <person name="Alioto T."/>
            <person name="Gomez Garrido J."/>
        </authorList>
    </citation>
    <scope>NUCLEOTIDE SEQUENCE</scope>
</reference>
<evidence type="ECO:0000313" key="3">
    <source>
        <dbReference type="Proteomes" id="UP001162480"/>
    </source>
</evidence>
<dbReference type="Proteomes" id="UP001162480">
    <property type="component" value="Chromosome 2"/>
</dbReference>
<protein>
    <submittedName>
        <fullName evidence="2">Uncharacterized protein</fullName>
    </submittedName>
</protein>
<feature type="region of interest" description="Disordered" evidence="1">
    <location>
        <begin position="55"/>
        <end position="87"/>
    </location>
</feature>
<accession>A0AA36AKN4</accession>
<keyword evidence="3" id="KW-1185">Reference proteome</keyword>
<gene>
    <name evidence="2" type="ORF">OCTVUL_1B013897</name>
</gene>
<organism evidence="2 3">
    <name type="scientific">Octopus vulgaris</name>
    <name type="common">Common octopus</name>
    <dbReference type="NCBI Taxonomy" id="6645"/>
    <lineage>
        <taxon>Eukaryota</taxon>
        <taxon>Metazoa</taxon>
        <taxon>Spiralia</taxon>
        <taxon>Lophotrochozoa</taxon>
        <taxon>Mollusca</taxon>
        <taxon>Cephalopoda</taxon>
        <taxon>Coleoidea</taxon>
        <taxon>Octopodiformes</taxon>
        <taxon>Octopoda</taxon>
        <taxon>Incirrata</taxon>
        <taxon>Octopodidae</taxon>
        <taxon>Octopus</taxon>
    </lineage>
</organism>
<proteinExistence type="predicted"/>
<dbReference type="EMBL" id="OX597815">
    <property type="protein sequence ID" value="CAI9717970.1"/>
    <property type="molecule type" value="Genomic_DNA"/>
</dbReference>
<dbReference type="AlphaFoldDB" id="A0AA36AKN4"/>